<dbReference type="PANTHER" id="PTHR43157">
    <property type="entry name" value="PHOSPHATIDYLINOSITOL-GLYCAN BIOSYNTHESIS CLASS F PROTEIN-RELATED"/>
    <property type="match status" value="1"/>
</dbReference>
<dbReference type="InterPro" id="IPR036291">
    <property type="entry name" value="NAD(P)-bd_dom_sf"/>
</dbReference>
<keyword evidence="3" id="KW-1185">Reference proteome</keyword>
<dbReference type="Proteomes" id="UP001460888">
    <property type="component" value="Unassembled WGS sequence"/>
</dbReference>
<dbReference type="RefSeq" id="WP_353113304.1">
    <property type="nucleotide sequence ID" value="NZ_APND01000006.1"/>
</dbReference>
<evidence type="ECO:0000313" key="3">
    <source>
        <dbReference type="Proteomes" id="UP001460888"/>
    </source>
</evidence>
<name>A0ABV2B4F4_9GAMM</name>
<evidence type="ECO:0000256" key="1">
    <source>
        <dbReference type="ARBA" id="ARBA00023002"/>
    </source>
</evidence>
<dbReference type="CDD" id="cd05327">
    <property type="entry name" value="retinol-DH_like_SDR_c_like"/>
    <property type="match status" value="1"/>
</dbReference>
<sequence length="309" mass="33160">MSDWDIADIPHLTGKTAVVTGANSGLGLETTRALAGAGAQVVMACRNVGKGEHAAEQIRRDHPAARVQVMPLDLANLSSVESFAADFLASHERLDILVNNAGVMALPLRRTADGFEMQIGTNHLGHFALTGRLLDRLRATPDARVVTVSSLAHTFGSIDSGDLNWNTRRYKRWPAYGQAKLANLVFALELDRRLRASSADVLSAAAHPGYAATHLQLAGPEMTGSRLAATGMRVANRVFGQSQRRGALPSLYAATAGDVEGGDYFGPDGFREFWGKPTRVKPAGRALKRDTAERLWAVSEQLTGVSYGM</sequence>
<dbReference type="Gene3D" id="3.40.50.720">
    <property type="entry name" value="NAD(P)-binding Rossmann-like Domain"/>
    <property type="match status" value="1"/>
</dbReference>
<dbReference type="PANTHER" id="PTHR43157:SF31">
    <property type="entry name" value="PHOSPHATIDYLINOSITOL-GLYCAN BIOSYNTHESIS CLASS F PROTEIN"/>
    <property type="match status" value="1"/>
</dbReference>
<keyword evidence="1" id="KW-0560">Oxidoreductase</keyword>
<dbReference type="NCBIfam" id="NF004513">
    <property type="entry name" value="PRK05854.1"/>
    <property type="match status" value="1"/>
</dbReference>
<dbReference type="PRINTS" id="PR00081">
    <property type="entry name" value="GDHRDH"/>
</dbReference>
<dbReference type="Pfam" id="PF00106">
    <property type="entry name" value="adh_short"/>
    <property type="match status" value="1"/>
</dbReference>
<comment type="caution">
    <text evidence="2">The sequence shown here is derived from an EMBL/GenBank/DDBJ whole genome shotgun (WGS) entry which is preliminary data.</text>
</comment>
<dbReference type="EMBL" id="APND01000006">
    <property type="protein sequence ID" value="MES1930772.1"/>
    <property type="molecule type" value="Genomic_DNA"/>
</dbReference>
<dbReference type="NCBIfam" id="NF004846">
    <property type="entry name" value="PRK06197.1"/>
    <property type="match status" value="1"/>
</dbReference>
<reference evidence="2 3" key="1">
    <citation type="submission" date="2013-03" db="EMBL/GenBank/DDBJ databases">
        <title>Salinisphaera dokdonensis CL-ES53 Genome Sequencing.</title>
        <authorList>
            <person name="Li C."/>
            <person name="Lai Q."/>
            <person name="Shao Z."/>
        </authorList>
    </citation>
    <scope>NUCLEOTIDE SEQUENCE [LARGE SCALE GENOMIC DNA]</scope>
    <source>
        <strain evidence="2 3">CL-ES53</strain>
    </source>
</reference>
<evidence type="ECO:0000313" key="2">
    <source>
        <dbReference type="EMBL" id="MES1930772.1"/>
    </source>
</evidence>
<dbReference type="SUPFAM" id="SSF51735">
    <property type="entry name" value="NAD(P)-binding Rossmann-fold domains"/>
    <property type="match status" value="1"/>
</dbReference>
<protein>
    <submittedName>
        <fullName evidence="2">Short-chain dehydrogenase/reductase SDR</fullName>
    </submittedName>
</protein>
<organism evidence="2 3">
    <name type="scientific">Salinisphaera dokdonensis CL-ES53</name>
    <dbReference type="NCBI Taxonomy" id="1304272"/>
    <lineage>
        <taxon>Bacteria</taxon>
        <taxon>Pseudomonadati</taxon>
        <taxon>Pseudomonadota</taxon>
        <taxon>Gammaproteobacteria</taxon>
        <taxon>Salinisphaerales</taxon>
        <taxon>Salinisphaeraceae</taxon>
        <taxon>Salinisphaera</taxon>
    </lineage>
</organism>
<proteinExistence type="predicted"/>
<dbReference type="InterPro" id="IPR002347">
    <property type="entry name" value="SDR_fam"/>
</dbReference>
<accession>A0ABV2B4F4</accession>
<gene>
    <name evidence="2" type="ORF">SADO_16053</name>
</gene>